<comment type="catalytic activity">
    <reaction evidence="10">
        <text>S-methyl-5'-thioadenosine + phosphate = 5-(methylsulfanyl)-alpha-D-ribose 1-phosphate + adenine</text>
        <dbReference type="Rhea" id="RHEA:11852"/>
        <dbReference type="ChEBI" id="CHEBI:16708"/>
        <dbReference type="ChEBI" id="CHEBI:17509"/>
        <dbReference type="ChEBI" id="CHEBI:43474"/>
        <dbReference type="ChEBI" id="CHEBI:58533"/>
        <dbReference type="EC" id="2.4.2.28"/>
    </reaction>
    <physiologicalReaction direction="left-to-right" evidence="10">
        <dbReference type="Rhea" id="RHEA:11853"/>
    </physiologicalReaction>
</comment>
<proteinExistence type="inferred from homology"/>
<dbReference type="GO" id="GO:0017061">
    <property type="term" value="F:S-methyl-5-thioadenosine phosphorylase activity"/>
    <property type="evidence" value="ECO:0007669"/>
    <property type="project" value="UniProtKB-EC"/>
</dbReference>
<dbReference type="InterPro" id="IPR038371">
    <property type="entry name" value="Cu_polyphenol_OxRdtase_sf"/>
</dbReference>
<name>A0A1E5QNC3_9CYAN</name>
<dbReference type="GO" id="GO:0005507">
    <property type="term" value="F:copper ion binding"/>
    <property type="evidence" value="ECO:0007669"/>
    <property type="project" value="TreeGrafter"/>
</dbReference>
<gene>
    <name evidence="12" type="ORF">BH720_06180</name>
</gene>
<evidence type="ECO:0000256" key="2">
    <source>
        <dbReference type="ARBA" id="ARBA00003215"/>
    </source>
</evidence>
<organism evidence="12">
    <name type="scientific">Desertifilum tharense IPPAS B-1220</name>
    <dbReference type="NCBI Taxonomy" id="1781255"/>
    <lineage>
        <taxon>Bacteria</taxon>
        <taxon>Bacillati</taxon>
        <taxon>Cyanobacteriota</taxon>
        <taxon>Cyanophyceae</taxon>
        <taxon>Desertifilales</taxon>
        <taxon>Desertifilaceae</taxon>
        <taxon>Desertifilum</taxon>
    </lineage>
</organism>
<keyword evidence="5" id="KW-0479">Metal-binding</keyword>
<comment type="function">
    <text evidence="2">Purine nucleoside enzyme that catalyzes the phosphorolysis of adenosine and inosine nucleosides, yielding D-ribose 1-phosphate and the respective free bases, adenine and hypoxanthine. Also catalyzes the phosphorolysis of S-methyl-5'-thioadenosine into adenine and S-methyl-5-thio-alpha-D-ribose 1-phosphate. Also has adenosine deaminase activity.</text>
</comment>
<comment type="catalytic activity">
    <reaction evidence="8">
        <text>adenosine + H2O + H(+) = inosine + NH4(+)</text>
        <dbReference type="Rhea" id="RHEA:24408"/>
        <dbReference type="ChEBI" id="CHEBI:15377"/>
        <dbReference type="ChEBI" id="CHEBI:15378"/>
        <dbReference type="ChEBI" id="CHEBI:16335"/>
        <dbReference type="ChEBI" id="CHEBI:17596"/>
        <dbReference type="ChEBI" id="CHEBI:28938"/>
        <dbReference type="EC" id="3.5.4.4"/>
    </reaction>
    <physiologicalReaction direction="left-to-right" evidence="8">
        <dbReference type="Rhea" id="RHEA:24409"/>
    </physiologicalReaction>
</comment>
<dbReference type="Pfam" id="PF02578">
    <property type="entry name" value="Cu-oxidase_4"/>
    <property type="match status" value="1"/>
</dbReference>
<dbReference type="CDD" id="cd16833">
    <property type="entry name" value="YfiH"/>
    <property type="match status" value="1"/>
</dbReference>
<dbReference type="PANTHER" id="PTHR30616">
    <property type="entry name" value="UNCHARACTERIZED PROTEIN YFIH"/>
    <property type="match status" value="1"/>
</dbReference>
<dbReference type="InterPro" id="IPR011324">
    <property type="entry name" value="Cytotoxic_necrot_fac-like_cat"/>
</dbReference>
<evidence type="ECO:0000256" key="4">
    <source>
        <dbReference type="ARBA" id="ARBA00022679"/>
    </source>
</evidence>
<keyword evidence="4" id="KW-0808">Transferase</keyword>
<dbReference type="EMBL" id="MJGC01000041">
    <property type="protein sequence ID" value="OEJ76138.1"/>
    <property type="molecule type" value="Genomic_DNA"/>
</dbReference>
<evidence type="ECO:0000256" key="6">
    <source>
        <dbReference type="ARBA" id="ARBA00022801"/>
    </source>
</evidence>
<evidence type="ECO:0000256" key="10">
    <source>
        <dbReference type="ARBA" id="ARBA00049893"/>
    </source>
</evidence>
<comment type="catalytic activity">
    <reaction evidence="1">
        <text>inosine + phosphate = alpha-D-ribose 1-phosphate + hypoxanthine</text>
        <dbReference type="Rhea" id="RHEA:27646"/>
        <dbReference type="ChEBI" id="CHEBI:17368"/>
        <dbReference type="ChEBI" id="CHEBI:17596"/>
        <dbReference type="ChEBI" id="CHEBI:43474"/>
        <dbReference type="ChEBI" id="CHEBI:57720"/>
        <dbReference type="EC" id="2.4.2.1"/>
    </reaction>
    <physiologicalReaction direction="left-to-right" evidence="1">
        <dbReference type="Rhea" id="RHEA:27647"/>
    </physiologicalReaction>
</comment>
<keyword evidence="7" id="KW-0862">Zinc</keyword>
<evidence type="ECO:0000256" key="9">
    <source>
        <dbReference type="ARBA" id="ARBA00048968"/>
    </source>
</evidence>
<evidence type="ECO:0000256" key="1">
    <source>
        <dbReference type="ARBA" id="ARBA00000553"/>
    </source>
</evidence>
<dbReference type="PANTHER" id="PTHR30616:SF2">
    <property type="entry name" value="PURINE NUCLEOSIDE PHOSPHORYLASE LACC1"/>
    <property type="match status" value="1"/>
</dbReference>
<dbReference type="NCBIfam" id="TIGR00726">
    <property type="entry name" value="peptidoglycan editing factor PgeF"/>
    <property type="match status" value="1"/>
</dbReference>
<dbReference type="InterPro" id="IPR003730">
    <property type="entry name" value="Cu_polyphenol_OxRdtase"/>
</dbReference>
<protein>
    <recommendedName>
        <fullName evidence="11">Purine nucleoside phosphorylase</fullName>
    </recommendedName>
</protein>
<comment type="similarity">
    <text evidence="3 11">Belongs to the purine nucleoside phosphorylase YfiH/LACC1 family.</text>
</comment>
<comment type="caution">
    <text evidence="12">The sequence shown here is derived from an EMBL/GenBank/DDBJ whole genome shotgun (WGS) entry which is preliminary data.</text>
</comment>
<sequence>MQTWQWHHWNGLSYLTCSLLEPWSHGFFTRQFSPKPPRQLVTVLDAEARVYRVKQVHGNRVLKTGNMPAVTHHLHETEDMSSHLPQADGIVTEQDRESVWTCTADCTPVLIGDRASGQVSAIHAGWRGTSLKIVPQAIALMQAQGSQLADLAIAMGPAITGEVYQVGIDVATQVGATIVTEDAPEAMLARLQELPNSPILSDPEPGKVRLDVRRVNALQLEQLGIAPEQIAIAPFCTYSDPEHFFSYRREGLKKVQWSGIISRRFD</sequence>
<evidence type="ECO:0000256" key="7">
    <source>
        <dbReference type="ARBA" id="ARBA00022833"/>
    </source>
</evidence>
<evidence type="ECO:0000256" key="5">
    <source>
        <dbReference type="ARBA" id="ARBA00022723"/>
    </source>
</evidence>
<dbReference type="AlphaFoldDB" id="A0A1E5QNC3"/>
<dbReference type="OrthoDB" id="4279at2"/>
<reference evidence="12" key="1">
    <citation type="submission" date="2016-09" db="EMBL/GenBank/DDBJ databases">
        <title>Draft genome of thermotolerant cyanobacterium Desertifilum sp. strain IPPAS B-1220.</title>
        <authorList>
            <person name="Sinetova M.A."/>
            <person name="Bolakhan K."/>
            <person name="Zayadan B.K."/>
            <person name="Mironov K.S."/>
            <person name="Ustinova V."/>
            <person name="Kupriyanova E.V."/>
            <person name="Sidorov R.A."/>
            <person name="Skrypnik A.N."/>
            <person name="Gogoleva N.E."/>
            <person name="Gogolev Y.V."/>
            <person name="Los D.A."/>
        </authorList>
    </citation>
    <scope>NUCLEOTIDE SEQUENCE [LARGE SCALE GENOMIC DNA]</scope>
    <source>
        <strain evidence="12">IPPAS B-1220</strain>
    </source>
</reference>
<evidence type="ECO:0000256" key="3">
    <source>
        <dbReference type="ARBA" id="ARBA00007353"/>
    </source>
</evidence>
<keyword evidence="6" id="KW-0378">Hydrolase</keyword>
<accession>A0A1E5QNC3</accession>
<dbReference type="Gene3D" id="3.60.140.10">
    <property type="entry name" value="CNF1/YfiH-like putative cysteine hydrolases"/>
    <property type="match status" value="1"/>
</dbReference>
<evidence type="ECO:0000256" key="11">
    <source>
        <dbReference type="RuleBase" id="RU361274"/>
    </source>
</evidence>
<evidence type="ECO:0000256" key="8">
    <source>
        <dbReference type="ARBA" id="ARBA00047989"/>
    </source>
</evidence>
<dbReference type="STRING" id="1781255.BH720_06180"/>
<evidence type="ECO:0000313" key="12">
    <source>
        <dbReference type="EMBL" id="OEJ76138.1"/>
    </source>
</evidence>
<dbReference type="SUPFAM" id="SSF64438">
    <property type="entry name" value="CNF1/YfiH-like putative cysteine hydrolases"/>
    <property type="match status" value="1"/>
</dbReference>
<comment type="catalytic activity">
    <reaction evidence="9">
        <text>adenosine + phosphate = alpha-D-ribose 1-phosphate + adenine</text>
        <dbReference type="Rhea" id="RHEA:27642"/>
        <dbReference type="ChEBI" id="CHEBI:16335"/>
        <dbReference type="ChEBI" id="CHEBI:16708"/>
        <dbReference type="ChEBI" id="CHEBI:43474"/>
        <dbReference type="ChEBI" id="CHEBI:57720"/>
        <dbReference type="EC" id="2.4.2.1"/>
    </reaction>
    <physiologicalReaction direction="left-to-right" evidence="9">
        <dbReference type="Rhea" id="RHEA:27643"/>
    </physiologicalReaction>
</comment>
<dbReference type="GO" id="GO:0016787">
    <property type="term" value="F:hydrolase activity"/>
    <property type="evidence" value="ECO:0007669"/>
    <property type="project" value="UniProtKB-KW"/>
</dbReference>